<evidence type="ECO:0000313" key="1">
    <source>
        <dbReference type="EMBL" id="HIV39432.1"/>
    </source>
</evidence>
<keyword evidence="1" id="KW-0645">Protease</keyword>
<dbReference type="Proteomes" id="UP000886814">
    <property type="component" value="Unassembled WGS sequence"/>
</dbReference>
<protein>
    <submittedName>
        <fullName evidence="1">Spore protease YyaC</fullName>
    </submittedName>
</protein>
<proteinExistence type="predicted"/>
<comment type="caution">
    <text evidence="1">The sequence shown here is derived from an EMBL/GenBank/DDBJ whole genome shotgun (WGS) entry which is preliminary data.</text>
</comment>
<keyword evidence="1" id="KW-0378">Hydrolase</keyword>
<reference evidence="1" key="2">
    <citation type="submission" date="2021-04" db="EMBL/GenBank/DDBJ databases">
        <authorList>
            <person name="Gilroy R."/>
        </authorList>
    </citation>
    <scope>NUCLEOTIDE SEQUENCE</scope>
    <source>
        <strain evidence="1">CHK195-9823</strain>
    </source>
</reference>
<dbReference type="InterPro" id="IPR009665">
    <property type="entry name" value="YyaC"/>
</dbReference>
<dbReference type="GO" id="GO:0008233">
    <property type="term" value="F:peptidase activity"/>
    <property type="evidence" value="ECO:0007669"/>
    <property type="project" value="UniProtKB-KW"/>
</dbReference>
<dbReference type="NCBIfam" id="TIGR02841">
    <property type="entry name" value="spore_YyaC"/>
    <property type="match status" value="1"/>
</dbReference>
<accession>A0A9D1PFK5</accession>
<dbReference type="InterPro" id="IPR023430">
    <property type="entry name" value="Pept_HybD-like_dom_sf"/>
</dbReference>
<dbReference type="AlphaFoldDB" id="A0A9D1PFK5"/>
<sequence length="195" mass="21109">MSILKGSTYYINHEEAALKLGTLLYDFLSSYHKPSQSLVFVCIGSDKITGDSLGPLVGHRLSRQSLPSVFIYGTLSQPVHALNLQETIEKIHQHHPDSFIIAIDASLGIRKHLGYLTISKGALEPGLGVRKKLPPIGDISITGIVNTTGTFDHLSLQMTKLSTIVSMADSIVSGVLIAYGLLLKRPAISTVSQKF</sequence>
<name>A0A9D1PFK5_9FIRM</name>
<organism evidence="1 2">
    <name type="scientific">Candidatus Blautia stercorigallinarum</name>
    <dbReference type="NCBI Taxonomy" id="2838501"/>
    <lineage>
        <taxon>Bacteria</taxon>
        <taxon>Bacillati</taxon>
        <taxon>Bacillota</taxon>
        <taxon>Clostridia</taxon>
        <taxon>Lachnospirales</taxon>
        <taxon>Lachnospiraceae</taxon>
        <taxon>Blautia</taxon>
    </lineage>
</organism>
<reference evidence="1" key="1">
    <citation type="journal article" date="2021" name="PeerJ">
        <title>Extensive microbial diversity within the chicken gut microbiome revealed by metagenomics and culture.</title>
        <authorList>
            <person name="Gilroy R."/>
            <person name="Ravi A."/>
            <person name="Getino M."/>
            <person name="Pursley I."/>
            <person name="Horton D.L."/>
            <person name="Alikhan N.F."/>
            <person name="Baker D."/>
            <person name="Gharbi K."/>
            <person name="Hall N."/>
            <person name="Watson M."/>
            <person name="Adriaenssens E.M."/>
            <person name="Foster-Nyarko E."/>
            <person name="Jarju S."/>
            <person name="Secka A."/>
            <person name="Antonio M."/>
            <person name="Oren A."/>
            <person name="Chaudhuri R.R."/>
            <person name="La Ragione R."/>
            <person name="Hildebrand F."/>
            <person name="Pallen M.J."/>
        </authorList>
    </citation>
    <scope>NUCLEOTIDE SEQUENCE</scope>
    <source>
        <strain evidence="1">CHK195-9823</strain>
    </source>
</reference>
<dbReference type="EMBL" id="DXIQ01000069">
    <property type="protein sequence ID" value="HIV39432.1"/>
    <property type="molecule type" value="Genomic_DNA"/>
</dbReference>
<evidence type="ECO:0000313" key="2">
    <source>
        <dbReference type="Proteomes" id="UP000886814"/>
    </source>
</evidence>
<dbReference type="Pfam" id="PF06866">
    <property type="entry name" value="DUF1256"/>
    <property type="match status" value="1"/>
</dbReference>
<dbReference type="GO" id="GO:0006508">
    <property type="term" value="P:proteolysis"/>
    <property type="evidence" value="ECO:0007669"/>
    <property type="project" value="UniProtKB-KW"/>
</dbReference>
<dbReference type="SUPFAM" id="SSF53163">
    <property type="entry name" value="HybD-like"/>
    <property type="match status" value="1"/>
</dbReference>
<gene>
    <name evidence="1" type="primary">yyaC</name>
    <name evidence="1" type="ORF">H9747_10640</name>
</gene>